<evidence type="ECO:0000256" key="2">
    <source>
        <dbReference type="ARBA" id="ARBA00022475"/>
    </source>
</evidence>
<reference evidence="9" key="1">
    <citation type="submission" date="2020-10" db="EMBL/GenBank/DDBJ databases">
        <title>Sequencing the genomes of 1000 actinobacteria strains.</title>
        <authorList>
            <person name="Klenk H.-P."/>
        </authorList>
    </citation>
    <scope>NUCLEOTIDE SEQUENCE</scope>
    <source>
        <strain evidence="9">DSM 45354</strain>
    </source>
</reference>
<evidence type="ECO:0000259" key="8">
    <source>
        <dbReference type="Pfam" id="PF02687"/>
    </source>
</evidence>
<dbReference type="InterPro" id="IPR003838">
    <property type="entry name" value="ABC3_permease_C"/>
</dbReference>
<feature type="transmembrane region" description="Helical" evidence="7">
    <location>
        <begin position="437"/>
        <end position="457"/>
    </location>
</feature>
<organism evidence="9 10">
    <name type="scientific">Actinopolymorpha pittospori</name>
    <dbReference type="NCBI Taxonomy" id="648752"/>
    <lineage>
        <taxon>Bacteria</taxon>
        <taxon>Bacillati</taxon>
        <taxon>Actinomycetota</taxon>
        <taxon>Actinomycetes</taxon>
        <taxon>Propionibacteriales</taxon>
        <taxon>Actinopolymorphaceae</taxon>
        <taxon>Actinopolymorpha</taxon>
    </lineage>
</organism>
<protein>
    <recommendedName>
        <fullName evidence="8">ABC3 transporter permease C-terminal domain-containing protein</fullName>
    </recommendedName>
</protein>
<feature type="transmembrane region" description="Helical" evidence="7">
    <location>
        <begin position="220"/>
        <end position="245"/>
    </location>
</feature>
<evidence type="ECO:0000256" key="5">
    <source>
        <dbReference type="ARBA" id="ARBA00023136"/>
    </source>
</evidence>
<accession>A0A927MZQ8</accession>
<keyword evidence="2" id="KW-1003">Cell membrane</keyword>
<keyword evidence="3 7" id="KW-0812">Transmembrane</keyword>
<name>A0A927MZQ8_9ACTN</name>
<evidence type="ECO:0000256" key="3">
    <source>
        <dbReference type="ARBA" id="ARBA00022692"/>
    </source>
</evidence>
<comment type="caution">
    <text evidence="9">The sequence shown here is derived from an EMBL/GenBank/DDBJ whole genome shotgun (WGS) entry which is preliminary data.</text>
</comment>
<evidence type="ECO:0000256" key="4">
    <source>
        <dbReference type="ARBA" id="ARBA00022989"/>
    </source>
</evidence>
<comment type="subcellular location">
    <subcellularLocation>
        <location evidence="1">Cell membrane</location>
        <topology evidence="1">Multi-pass membrane protein</topology>
    </subcellularLocation>
</comment>
<keyword evidence="5 7" id="KW-0472">Membrane</keyword>
<feature type="transmembrane region" description="Helical" evidence="7">
    <location>
        <begin position="357"/>
        <end position="380"/>
    </location>
</feature>
<dbReference type="GO" id="GO:0005886">
    <property type="term" value="C:plasma membrane"/>
    <property type="evidence" value="ECO:0007669"/>
    <property type="project" value="UniProtKB-SubCell"/>
</dbReference>
<evidence type="ECO:0000256" key="7">
    <source>
        <dbReference type="SAM" id="Phobius"/>
    </source>
</evidence>
<feature type="domain" description="ABC3 transporter permease C-terminal" evidence="8">
    <location>
        <begin position="240"/>
        <end position="338"/>
    </location>
</feature>
<feature type="region of interest" description="Disordered" evidence="6">
    <location>
        <begin position="495"/>
        <end position="518"/>
    </location>
</feature>
<dbReference type="EMBL" id="JADBEM010000001">
    <property type="protein sequence ID" value="MBE1607663.1"/>
    <property type="molecule type" value="Genomic_DNA"/>
</dbReference>
<proteinExistence type="predicted"/>
<evidence type="ECO:0000313" key="10">
    <source>
        <dbReference type="Proteomes" id="UP000638648"/>
    </source>
</evidence>
<sequence>MTSVNLTLRLLRAGGARGLLGAGLMAAAVALSTALLLAAAAANVAFDHRADRETWRHPGTPAASGDAVAIEAASVDYVRGKQINVIDLAALDRPAGAARNHQALPTPPGMPRFPKPGEVWMSPALARLAASLPANQLANRFGSASASPDAQRTTRAHPTGLLGQAALVHDGELVAVVGWASTDPAMWAPKQTAVERSSDPTPIASFQEGEPSAIAGTYKVFTVIATILLGVPLLVFGGAAARLTVARRDQRLAALRLVGATPGQVVAMTVTESVLTALGGAVAGVLLYLAMIPGLAQIRIEGGTWAFSDLWVGFPIVLATVVAVALLVGVSAIVGLRRVVVSPLGVARRETPPGLRMVRLLAFAAAIVAFLVASKVVLGWGSTGKAVIIALLGLGFWTINLVGPWVVALIGRLTAAAARRPAGLLAGRRLVDDPRSAWRTVSGVALTGFVAGFTVLLSPAASVVADSPIEQLSAAVPAQQVQAVSAEARQRLRDVPGAALQPPDERGGDGANDSGDAGHDRLVMVTVTVHGGAERVDQARTALAGLVPGRHFTSPADADRSGMQVLLDIRTGALTVLIASFLIGTVSAGISGVSSVLDRRQTFALLRLAGTPLRVLDAARRRETLVPLVVMGGGSLLTGVVMAAPFALANPLEPTALVTLAATVVGGLAAVVGASELSRPLLRAVTTNPSPRPD</sequence>
<dbReference type="AlphaFoldDB" id="A0A927MZQ8"/>
<feature type="transmembrane region" description="Helical" evidence="7">
    <location>
        <begin position="386"/>
        <end position="410"/>
    </location>
</feature>
<evidence type="ECO:0000256" key="1">
    <source>
        <dbReference type="ARBA" id="ARBA00004651"/>
    </source>
</evidence>
<dbReference type="RefSeq" id="WP_192751578.1">
    <property type="nucleotide sequence ID" value="NZ_BAABJL010000207.1"/>
</dbReference>
<keyword evidence="10" id="KW-1185">Reference proteome</keyword>
<gene>
    <name evidence="9" type="ORF">HEB94_004511</name>
</gene>
<feature type="transmembrane region" description="Helical" evidence="7">
    <location>
        <begin position="310"/>
        <end position="336"/>
    </location>
</feature>
<keyword evidence="4 7" id="KW-1133">Transmembrane helix</keyword>
<evidence type="ECO:0000313" key="9">
    <source>
        <dbReference type="EMBL" id="MBE1607663.1"/>
    </source>
</evidence>
<dbReference type="Proteomes" id="UP000638648">
    <property type="component" value="Unassembled WGS sequence"/>
</dbReference>
<evidence type="ECO:0000256" key="6">
    <source>
        <dbReference type="SAM" id="MobiDB-lite"/>
    </source>
</evidence>
<feature type="transmembrane region" description="Helical" evidence="7">
    <location>
        <begin position="573"/>
        <end position="597"/>
    </location>
</feature>
<feature type="transmembrane region" description="Helical" evidence="7">
    <location>
        <begin position="654"/>
        <end position="674"/>
    </location>
</feature>
<feature type="transmembrane region" description="Helical" evidence="7">
    <location>
        <begin position="265"/>
        <end position="290"/>
    </location>
</feature>
<dbReference type="Pfam" id="PF02687">
    <property type="entry name" value="FtsX"/>
    <property type="match status" value="1"/>
</dbReference>
<feature type="transmembrane region" description="Helical" evidence="7">
    <location>
        <begin position="624"/>
        <end position="648"/>
    </location>
</feature>